<dbReference type="Pfam" id="PF06140">
    <property type="entry name" value="Ifi-6-16"/>
    <property type="match status" value="1"/>
</dbReference>
<comment type="caution">
    <text evidence="7">The sequence shown here is derived from an EMBL/GenBank/DDBJ whole genome shotgun (WGS) entry which is preliminary data.</text>
</comment>
<dbReference type="EMBL" id="CAJPDT010000064">
    <property type="protein sequence ID" value="CAF9932112.1"/>
    <property type="molecule type" value="Genomic_DNA"/>
</dbReference>
<keyword evidence="5 6" id="KW-0472">Membrane</keyword>
<comment type="similarity">
    <text evidence="2">Belongs to the IFI6/IFI27 family.</text>
</comment>
<name>A0A8H3FW13_9LECA</name>
<feature type="transmembrane region" description="Helical" evidence="6">
    <location>
        <begin position="58"/>
        <end position="78"/>
    </location>
</feature>
<dbReference type="InterPro" id="IPR009311">
    <property type="entry name" value="IFI6/IFI27-like"/>
</dbReference>
<keyword evidence="4 6" id="KW-1133">Transmembrane helix</keyword>
<feature type="transmembrane region" description="Helical" evidence="6">
    <location>
        <begin position="117"/>
        <end position="138"/>
    </location>
</feature>
<feature type="transmembrane region" description="Helical" evidence="6">
    <location>
        <begin position="84"/>
        <end position="105"/>
    </location>
</feature>
<reference evidence="7" key="1">
    <citation type="submission" date="2021-03" db="EMBL/GenBank/DDBJ databases">
        <authorList>
            <person name="Tagirdzhanova G."/>
        </authorList>
    </citation>
    <scope>NUCLEOTIDE SEQUENCE</scope>
</reference>
<gene>
    <name evidence="7" type="ORF">IMSHALPRED_008800</name>
</gene>
<evidence type="ECO:0000256" key="5">
    <source>
        <dbReference type="ARBA" id="ARBA00023136"/>
    </source>
</evidence>
<evidence type="ECO:0000313" key="8">
    <source>
        <dbReference type="Proteomes" id="UP000664534"/>
    </source>
</evidence>
<evidence type="ECO:0000256" key="2">
    <source>
        <dbReference type="ARBA" id="ARBA00007262"/>
    </source>
</evidence>
<dbReference type="InterPro" id="IPR038213">
    <property type="entry name" value="IFI6/IFI27-like_sf"/>
</dbReference>
<dbReference type="Proteomes" id="UP000664534">
    <property type="component" value="Unassembled WGS sequence"/>
</dbReference>
<organism evidence="7 8">
    <name type="scientific">Imshaugia aleurites</name>
    <dbReference type="NCBI Taxonomy" id="172621"/>
    <lineage>
        <taxon>Eukaryota</taxon>
        <taxon>Fungi</taxon>
        <taxon>Dikarya</taxon>
        <taxon>Ascomycota</taxon>
        <taxon>Pezizomycotina</taxon>
        <taxon>Lecanoromycetes</taxon>
        <taxon>OSLEUM clade</taxon>
        <taxon>Lecanoromycetidae</taxon>
        <taxon>Lecanorales</taxon>
        <taxon>Lecanorineae</taxon>
        <taxon>Parmeliaceae</taxon>
        <taxon>Imshaugia</taxon>
    </lineage>
</organism>
<comment type="subcellular location">
    <subcellularLocation>
        <location evidence="1">Membrane</location>
        <topology evidence="1">Multi-pass membrane protein</topology>
    </subcellularLocation>
</comment>
<evidence type="ECO:0000256" key="6">
    <source>
        <dbReference type="SAM" id="Phobius"/>
    </source>
</evidence>
<proteinExistence type="inferred from homology"/>
<protein>
    <submittedName>
        <fullName evidence="7">Uncharacterized protein</fullName>
    </submittedName>
</protein>
<dbReference type="Gene3D" id="6.10.110.10">
    <property type="match status" value="1"/>
</dbReference>
<keyword evidence="3 6" id="KW-0812">Transmembrane</keyword>
<dbReference type="AlphaFoldDB" id="A0A8H3FW13"/>
<evidence type="ECO:0000313" key="7">
    <source>
        <dbReference type="EMBL" id="CAF9932112.1"/>
    </source>
</evidence>
<keyword evidence="8" id="KW-1185">Reference proteome</keyword>
<sequence>MPSPHLNLQSLHPANLKNIPAGLGNLVNERGFNQQVITGLMTNAKKLLEFLKQPKVRAVLLAAGVSFTAVFLFVAGLGFNLAGIGAGSLAAAFQSAFPPAAGGLFATLQSMGMLGTLLPVQIGVGGVSAAVVAVVWALGGGDG</sequence>
<dbReference type="GO" id="GO:0016020">
    <property type="term" value="C:membrane"/>
    <property type="evidence" value="ECO:0007669"/>
    <property type="project" value="UniProtKB-SubCell"/>
</dbReference>
<evidence type="ECO:0000256" key="4">
    <source>
        <dbReference type="ARBA" id="ARBA00022989"/>
    </source>
</evidence>
<dbReference type="PANTHER" id="PTHR16932:SF18">
    <property type="entry name" value="INTERFERON, ALPHA-INDUCIBLE PROTEIN 27-LIKE 2"/>
    <property type="match status" value="1"/>
</dbReference>
<dbReference type="OrthoDB" id="440424at2759"/>
<dbReference type="PANTHER" id="PTHR16932">
    <property type="entry name" value="INTERFERON ALPHA-INDUCIBLE PROTEIN 27"/>
    <property type="match status" value="1"/>
</dbReference>
<accession>A0A8H3FW13</accession>
<evidence type="ECO:0000256" key="3">
    <source>
        <dbReference type="ARBA" id="ARBA00022692"/>
    </source>
</evidence>
<evidence type="ECO:0000256" key="1">
    <source>
        <dbReference type="ARBA" id="ARBA00004141"/>
    </source>
</evidence>